<dbReference type="RefSeq" id="XP_005818828.1">
    <property type="nucleotide sequence ID" value="XM_005818771.1"/>
</dbReference>
<dbReference type="EnsemblProtists" id="EKX31848">
    <property type="protein sequence ID" value="EKX31848"/>
    <property type="gene ID" value="GUITHDRAFT_82757"/>
</dbReference>
<dbReference type="HOGENOM" id="CLU_068508_2_1_1"/>
<dbReference type="InterPro" id="IPR033704">
    <property type="entry name" value="dUTPase_trimeric"/>
</dbReference>
<dbReference type="GO" id="GO:0000287">
    <property type="term" value="F:magnesium ion binding"/>
    <property type="evidence" value="ECO:0007669"/>
    <property type="project" value="UniProtKB-UniRule"/>
</dbReference>
<evidence type="ECO:0000313" key="7">
    <source>
        <dbReference type="EMBL" id="EKX31848.1"/>
    </source>
</evidence>
<dbReference type="GO" id="GO:0046081">
    <property type="term" value="P:dUTP catabolic process"/>
    <property type="evidence" value="ECO:0007669"/>
    <property type="project" value="UniProtKB-UniRule"/>
</dbReference>
<reference evidence="7 9" key="1">
    <citation type="journal article" date="2012" name="Nature">
        <title>Algal genomes reveal evolutionary mosaicism and the fate of nucleomorphs.</title>
        <authorList>
            <consortium name="DOE Joint Genome Institute"/>
            <person name="Curtis B.A."/>
            <person name="Tanifuji G."/>
            <person name="Burki F."/>
            <person name="Gruber A."/>
            <person name="Irimia M."/>
            <person name="Maruyama S."/>
            <person name="Arias M.C."/>
            <person name="Ball S.G."/>
            <person name="Gile G.H."/>
            <person name="Hirakawa Y."/>
            <person name="Hopkins J.F."/>
            <person name="Kuo A."/>
            <person name="Rensing S.A."/>
            <person name="Schmutz J."/>
            <person name="Symeonidi A."/>
            <person name="Elias M."/>
            <person name="Eveleigh R.J."/>
            <person name="Herman E.K."/>
            <person name="Klute M.J."/>
            <person name="Nakayama T."/>
            <person name="Obornik M."/>
            <person name="Reyes-Prieto A."/>
            <person name="Armbrust E.V."/>
            <person name="Aves S.J."/>
            <person name="Beiko R.G."/>
            <person name="Coutinho P."/>
            <person name="Dacks J.B."/>
            <person name="Durnford D.G."/>
            <person name="Fast N.M."/>
            <person name="Green B.R."/>
            <person name="Grisdale C.J."/>
            <person name="Hempel F."/>
            <person name="Henrissat B."/>
            <person name="Hoppner M.P."/>
            <person name="Ishida K."/>
            <person name="Kim E."/>
            <person name="Koreny L."/>
            <person name="Kroth P.G."/>
            <person name="Liu Y."/>
            <person name="Malik S.B."/>
            <person name="Maier U.G."/>
            <person name="McRose D."/>
            <person name="Mock T."/>
            <person name="Neilson J.A."/>
            <person name="Onodera N.T."/>
            <person name="Poole A.M."/>
            <person name="Pritham E.J."/>
            <person name="Richards T.A."/>
            <person name="Rocap G."/>
            <person name="Roy S.W."/>
            <person name="Sarai C."/>
            <person name="Schaack S."/>
            <person name="Shirato S."/>
            <person name="Slamovits C.H."/>
            <person name="Spencer D.F."/>
            <person name="Suzuki S."/>
            <person name="Worden A.Z."/>
            <person name="Zauner S."/>
            <person name="Barry K."/>
            <person name="Bell C."/>
            <person name="Bharti A.K."/>
            <person name="Crow J.A."/>
            <person name="Grimwood J."/>
            <person name="Kramer R."/>
            <person name="Lindquist E."/>
            <person name="Lucas S."/>
            <person name="Salamov A."/>
            <person name="McFadden G.I."/>
            <person name="Lane C.E."/>
            <person name="Keeling P.J."/>
            <person name="Gray M.W."/>
            <person name="Grigoriev I.V."/>
            <person name="Archibald J.M."/>
        </authorList>
    </citation>
    <scope>NUCLEOTIDE SEQUENCE</scope>
    <source>
        <strain evidence="7 9">CCMP2712</strain>
    </source>
</reference>
<dbReference type="OMA" id="GREFHTQ"/>
<feature type="domain" description="dUTPase-like" evidence="6">
    <location>
        <begin position="10"/>
        <end position="137"/>
    </location>
</feature>
<dbReference type="PANTHER" id="PTHR11241">
    <property type="entry name" value="DEOXYURIDINE 5'-TRIPHOSPHATE NUCLEOTIDOHYDROLASE"/>
    <property type="match status" value="1"/>
</dbReference>
<comment type="function">
    <text evidence="5">Involved in nucleotide metabolism via production of dUMP, the immediate precursor of thymidine nucleotides, and decreases the intracellular concentration of dUTP so that uracil cannot be incorporated into DNA.</text>
</comment>
<dbReference type="KEGG" id="gtt:GUITHDRAFT_82757"/>
<dbReference type="CDD" id="cd07557">
    <property type="entry name" value="trimeric_dUTPase"/>
    <property type="match status" value="1"/>
</dbReference>
<evidence type="ECO:0000313" key="9">
    <source>
        <dbReference type="Proteomes" id="UP000011087"/>
    </source>
</evidence>
<evidence type="ECO:0000313" key="8">
    <source>
        <dbReference type="EnsemblProtists" id="EKX31848"/>
    </source>
</evidence>
<dbReference type="Gene3D" id="2.70.40.10">
    <property type="match status" value="1"/>
</dbReference>
<dbReference type="eggNOG" id="KOG3370">
    <property type="taxonomic scope" value="Eukaryota"/>
</dbReference>
<dbReference type="NCBIfam" id="NF001862">
    <property type="entry name" value="PRK00601.1"/>
    <property type="match status" value="1"/>
</dbReference>
<dbReference type="InterPro" id="IPR029054">
    <property type="entry name" value="dUTPase-like"/>
</dbReference>
<reference evidence="8" key="3">
    <citation type="submission" date="2015-06" db="UniProtKB">
        <authorList>
            <consortium name="EnsemblProtists"/>
        </authorList>
    </citation>
    <scope>IDENTIFICATION</scope>
</reference>
<evidence type="ECO:0000256" key="3">
    <source>
        <dbReference type="ARBA" id="ARBA00022801"/>
    </source>
</evidence>
<comment type="cofactor">
    <cofactor evidence="5">
        <name>Mg(2+)</name>
        <dbReference type="ChEBI" id="CHEBI:18420"/>
    </cofactor>
</comment>
<sequence length="137" mass="15156">MLKVKLQDGATIPKRATEGSACYDLYSNEEGTIPAHSRRMFDTGVYVEFPNQFMLQILSRSGLSLKHGLQVGAGIVDSDYRGSIKVLLYNHSDSAYHIEKHDKIAQMALIHIETPDIEVVNEINDTDRGENGFGSTG</sequence>
<proteinExistence type="inferred from homology"/>
<dbReference type="UniPathway" id="UPA00610">
    <property type="reaction ID" value="UER00666"/>
</dbReference>
<dbReference type="PANTHER" id="PTHR11241:SF0">
    <property type="entry name" value="DEOXYURIDINE 5'-TRIPHOSPHATE NUCLEOTIDOHYDROLASE"/>
    <property type="match status" value="1"/>
</dbReference>
<dbReference type="InterPro" id="IPR036157">
    <property type="entry name" value="dUTPase-like_sf"/>
</dbReference>
<dbReference type="SUPFAM" id="SSF51283">
    <property type="entry name" value="dUTPase-like"/>
    <property type="match status" value="1"/>
</dbReference>
<keyword evidence="5" id="KW-0460">Magnesium</keyword>
<keyword evidence="3 5" id="KW-0378">Hydrolase</keyword>
<dbReference type="GO" id="GO:0004170">
    <property type="term" value="F:dUTP diphosphatase activity"/>
    <property type="evidence" value="ECO:0007669"/>
    <property type="project" value="UniProtKB-UniRule"/>
</dbReference>
<evidence type="ECO:0000259" key="6">
    <source>
        <dbReference type="Pfam" id="PF00692"/>
    </source>
</evidence>
<dbReference type="GeneID" id="17288567"/>
<dbReference type="InterPro" id="IPR008181">
    <property type="entry name" value="dUTPase"/>
</dbReference>
<evidence type="ECO:0000256" key="1">
    <source>
        <dbReference type="ARBA" id="ARBA00005142"/>
    </source>
</evidence>
<organism evidence="7">
    <name type="scientific">Guillardia theta (strain CCMP2712)</name>
    <name type="common">Cryptophyte</name>
    <dbReference type="NCBI Taxonomy" id="905079"/>
    <lineage>
        <taxon>Eukaryota</taxon>
        <taxon>Cryptophyceae</taxon>
        <taxon>Pyrenomonadales</taxon>
        <taxon>Geminigeraceae</taxon>
        <taxon>Guillardia</taxon>
    </lineage>
</organism>
<reference evidence="9" key="2">
    <citation type="submission" date="2012-11" db="EMBL/GenBank/DDBJ databases">
        <authorList>
            <person name="Kuo A."/>
            <person name="Curtis B.A."/>
            <person name="Tanifuji G."/>
            <person name="Burki F."/>
            <person name="Gruber A."/>
            <person name="Irimia M."/>
            <person name="Maruyama S."/>
            <person name="Arias M.C."/>
            <person name="Ball S.G."/>
            <person name="Gile G.H."/>
            <person name="Hirakawa Y."/>
            <person name="Hopkins J.F."/>
            <person name="Rensing S.A."/>
            <person name="Schmutz J."/>
            <person name="Symeonidi A."/>
            <person name="Elias M."/>
            <person name="Eveleigh R.J."/>
            <person name="Herman E.K."/>
            <person name="Klute M.J."/>
            <person name="Nakayama T."/>
            <person name="Obornik M."/>
            <person name="Reyes-Prieto A."/>
            <person name="Armbrust E.V."/>
            <person name="Aves S.J."/>
            <person name="Beiko R.G."/>
            <person name="Coutinho P."/>
            <person name="Dacks J.B."/>
            <person name="Durnford D.G."/>
            <person name="Fast N.M."/>
            <person name="Green B.R."/>
            <person name="Grisdale C."/>
            <person name="Hempe F."/>
            <person name="Henrissat B."/>
            <person name="Hoppner M.P."/>
            <person name="Ishida K.-I."/>
            <person name="Kim E."/>
            <person name="Koreny L."/>
            <person name="Kroth P.G."/>
            <person name="Liu Y."/>
            <person name="Malik S.-B."/>
            <person name="Maier U.G."/>
            <person name="McRose D."/>
            <person name="Mock T."/>
            <person name="Neilson J.A."/>
            <person name="Onodera N.T."/>
            <person name="Poole A.M."/>
            <person name="Pritham E.J."/>
            <person name="Richards T.A."/>
            <person name="Rocap G."/>
            <person name="Roy S.W."/>
            <person name="Sarai C."/>
            <person name="Schaack S."/>
            <person name="Shirato S."/>
            <person name="Slamovits C.H."/>
            <person name="Spencer D.F."/>
            <person name="Suzuki S."/>
            <person name="Worden A.Z."/>
            <person name="Zauner S."/>
            <person name="Barry K."/>
            <person name="Bell C."/>
            <person name="Bharti A.K."/>
            <person name="Crow J.A."/>
            <person name="Grimwood J."/>
            <person name="Kramer R."/>
            <person name="Lindquist E."/>
            <person name="Lucas S."/>
            <person name="Salamov A."/>
            <person name="McFadden G.I."/>
            <person name="Lane C.E."/>
            <person name="Keeling P.J."/>
            <person name="Gray M.W."/>
            <person name="Grigoriev I.V."/>
            <person name="Archibald J.M."/>
        </authorList>
    </citation>
    <scope>NUCLEOTIDE SEQUENCE</scope>
    <source>
        <strain evidence="9">CCMP2712</strain>
    </source>
</reference>
<accession>L1I6G8</accession>
<keyword evidence="9" id="KW-1185">Reference proteome</keyword>
<dbReference type="AlphaFoldDB" id="L1I6G8"/>
<evidence type="ECO:0000256" key="5">
    <source>
        <dbReference type="RuleBase" id="RU367024"/>
    </source>
</evidence>
<name>L1I6G8_GUITC</name>
<gene>
    <name evidence="7" type="ORF">GUITHDRAFT_82757</name>
</gene>
<comment type="similarity">
    <text evidence="2 5">Belongs to the dUTPase family.</text>
</comment>
<dbReference type="NCBIfam" id="TIGR00576">
    <property type="entry name" value="dut"/>
    <property type="match status" value="1"/>
</dbReference>
<dbReference type="STRING" id="905079.L1I6G8"/>
<comment type="pathway">
    <text evidence="1 5">Pyrimidine metabolism; dUMP biosynthesis; dUMP from dCTP (dUTP route): step 2/2.</text>
</comment>
<dbReference type="Proteomes" id="UP000011087">
    <property type="component" value="Unassembled WGS sequence"/>
</dbReference>
<comment type="catalytic activity">
    <reaction evidence="5">
        <text>dUTP + H2O = dUMP + diphosphate + H(+)</text>
        <dbReference type="Rhea" id="RHEA:10248"/>
        <dbReference type="ChEBI" id="CHEBI:15377"/>
        <dbReference type="ChEBI" id="CHEBI:15378"/>
        <dbReference type="ChEBI" id="CHEBI:33019"/>
        <dbReference type="ChEBI" id="CHEBI:61555"/>
        <dbReference type="ChEBI" id="CHEBI:246422"/>
        <dbReference type="EC" id="3.6.1.23"/>
    </reaction>
</comment>
<dbReference type="EC" id="3.6.1.23" evidence="5"/>
<protein>
    <recommendedName>
        <fullName evidence="5">Deoxyuridine 5'-triphosphate nucleotidohydrolase</fullName>
        <shortName evidence="5">dUTPase</shortName>
        <ecNumber evidence="5">3.6.1.23</ecNumber>
    </recommendedName>
    <alternativeName>
        <fullName evidence="5">dUTP pyrophosphatase</fullName>
    </alternativeName>
</protein>
<keyword evidence="5" id="KW-0479">Metal-binding</keyword>
<dbReference type="GO" id="GO:0006226">
    <property type="term" value="P:dUMP biosynthetic process"/>
    <property type="evidence" value="ECO:0007669"/>
    <property type="project" value="UniProtKB-UniRule"/>
</dbReference>
<evidence type="ECO:0000256" key="4">
    <source>
        <dbReference type="ARBA" id="ARBA00023080"/>
    </source>
</evidence>
<evidence type="ECO:0000256" key="2">
    <source>
        <dbReference type="ARBA" id="ARBA00006581"/>
    </source>
</evidence>
<dbReference type="OrthoDB" id="419889at2759"/>
<dbReference type="EMBL" id="JH993231">
    <property type="protein sequence ID" value="EKX31848.1"/>
    <property type="molecule type" value="Genomic_DNA"/>
</dbReference>
<dbReference type="PaxDb" id="55529-EKX31848"/>
<dbReference type="Pfam" id="PF00692">
    <property type="entry name" value="dUTPase"/>
    <property type="match status" value="1"/>
</dbReference>
<keyword evidence="4 5" id="KW-0546">Nucleotide metabolism</keyword>